<dbReference type="AlphaFoldDB" id="A0ABC9G0L0"/>
<dbReference type="InterPro" id="IPR004146">
    <property type="entry name" value="DC1"/>
</dbReference>
<organism evidence="5 6">
    <name type="scientific">Urochloa decumbens</name>
    <dbReference type="NCBI Taxonomy" id="240449"/>
    <lineage>
        <taxon>Eukaryota</taxon>
        <taxon>Viridiplantae</taxon>
        <taxon>Streptophyta</taxon>
        <taxon>Embryophyta</taxon>
        <taxon>Tracheophyta</taxon>
        <taxon>Spermatophyta</taxon>
        <taxon>Magnoliopsida</taxon>
        <taxon>Liliopsida</taxon>
        <taxon>Poales</taxon>
        <taxon>Poaceae</taxon>
        <taxon>PACMAD clade</taxon>
        <taxon>Panicoideae</taxon>
        <taxon>Panicodae</taxon>
        <taxon>Paniceae</taxon>
        <taxon>Melinidinae</taxon>
        <taxon>Urochloa</taxon>
    </lineage>
</organism>
<dbReference type="Pfam" id="PF03107">
    <property type="entry name" value="C1_2"/>
    <property type="match status" value="1"/>
</dbReference>
<keyword evidence="1" id="KW-0479">Metal-binding</keyword>
<keyword evidence="2" id="KW-0677">Repeat</keyword>
<dbReference type="PANTHER" id="PTHR47841:SF2">
    <property type="entry name" value="OS07G0609800 PROTEIN"/>
    <property type="match status" value="1"/>
</dbReference>
<dbReference type="PANTHER" id="PTHR47841">
    <property type="entry name" value="DIACYLGLYCEROL KINASE THETA-LIKE-RELATED"/>
    <property type="match status" value="1"/>
</dbReference>
<keyword evidence="6" id="KW-1185">Reference proteome</keyword>
<gene>
    <name evidence="5" type="ORF">URODEC1_LOCUS111120</name>
</gene>
<reference evidence="5" key="1">
    <citation type="submission" date="2024-10" db="EMBL/GenBank/DDBJ databases">
        <authorList>
            <person name="Ryan C."/>
        </authorList>
    </citation>
    <scope>NUCLEOTIDE SEQUENCE [LARGE SCALE GENOMIC DNA]</scope>
</reference>
<evidence type="ECO:0000313" key="6">
    <source>
        <dbReference type="Proteomes" id="UP001497457"/>
    </source>
</evidence>
<dbReference type="Proteomes" id="UP001497457">
    <property type="component" value="Chromosome 8b"/>
</dbReference>
<evidence type="ECO:0000313" key="5">
    <source>
        <dbReference type="EMBL" id="CAL5085541.1"/>
    </source>
</evidence>
<evidence type="ECO:0000256" key="3">
    <source>
        <dbReference type="ARBA" id="ARBA00022833"/>
    </source>
</evidence>
<name>A0ABC9G0L0_9POAL</name>
<evidence type="ECO:0000259" key="4">
    <source>
        <dbReference type="PROSITE" id="PS50081"/>
    </source>
</evidence>
<evidence type="ECO:0000256" key="1">
    <source>
        <dbReference type="ARBA" id="ARBA00022723"/>
    </source>
</evidence>
<evidence type="ECO:0000256" key="2">
    <source>
        <dbReference type="ARBA" id="ARBA00022737"/>
    </source>
</evidence>
<dbReference type="PROSITE" id="PS50081">
    <property type="entry name" value="ZF_DAG_PE_2"/>
    <property type="match status" value="1"/>
</dbReference>
<proteinExistence type="predicted"/>
<dbReference type="EMBL" id="OZ075118">
    <property type="protein sequence ID" value="CAL5085541.1"/>
    <property type="molecule type" value="Genomic_DNA"/>
</dbReference>
<keyword evidence="3" id="KW-0862">Zinc</keyword>
<feature type="domain" description="Phorbol-ester/DAG-type" evidence="4">
    <location>
        <begin position="19"/>
        <end position="69"/>
    </location>
</feature>
<accession>A0ABC9G0L0</accession>
<protein>
    <recommendedName>
        <fullName evidence="4">Phorbol-ester/DAG-type domain-containing protein</fullName>
    </recommendedName>
</protein>
<dbReference type="SUPFAM" id="SSF57889">
    <property type="entry name" value="Cysteine-rich domain"/>
    <property type="match status" value="1"/>
</dbReference>
<dbReference type="GO" id="GO:0046872">
    <property type="term" value="F:metal ion binding"/>
    <property type="evidence" value="ECO:0007669"/>
    <property type="project" value="UniProtKB-KW"/>
</dbReference>
<dbReference type="InterPro" id="IPR046349">
    <property type="entry name" value="C1-like_sf"/>
</dbReference>
<dbReference type="InterPro" id="IPR002219">
    <property type="entry name" value="PKC_DAG/PE"/>
</dbReference>
<sequence length="316" mass="33298">MAPYQASNSDHLRHFADPHHPLVKTRYSHDQTGLCSICLLKLAGVHGYSCYHCNIHVHSECAGHFKETISFFAHPVHALKLRRSPDRVCNICRGDCPQNSFVYSCIECDFDVHPLCALLPVRVAGGGGASHPWRDLRMVSSSSAGSCSECHHPLPTWRYVCSSLGLQLHVTCAIPIDPAVKVAQGSSHDATCRQRSVGDPAGQGWYYGHATPGYYNAAAFQAYGDPTGHGGYFGGGPVMQGGYGYPIQQGSYYYPTATAMPAGGGHGGAAGSSGHSSIFGSSSGMMTGIAGFLASAAINTVASDFASLLLSAVLGC</sequence>